<evidence type="ECO:0000313" key="1">
    <source>
        <dbReference type="EMBL" id="TDN79557.1"/>
    </source>
</evidence>
<keyword evidence="1" id="KW-0808">Transferase</keyword>
<gene>
    <name evidence="1" type="ORF">EV664_11236</name>
</gene>
<dbReference type="SUPFAM" id="SSF51161">
    <property type="entry name" value="Trimeric LpxA-like enzymes"/>
    <property type="match status" value="1"/>
</dbReference>
<dbReference type="InterPro" id="IPR011004">
    <property type="entry name" value="Trimer_LpxA-like_sf"/>
</dbReference>
<dbReference type="EMBL" id="SNWD01000012">
    <property type="protein sequence ID" value="TDN79557.1"/>
    <property type="molecule type" value="Genomic_DNA"/>
</dbReference>
<sequence>MHRTQRGRLLVAILVAMLPFFAIRRLLYRTLLKYDIDAESRIAPFTVLVARKVTMRGARIGMFNMLVLDQLDMAAGSRIRMLNRAQGIRTLRLAEDAFILNSNFIGGTWGGPLQTGDEVLDLGPRSQLTLRAFVDLNDSVSFGADVVAGGVGTQFWTHGFDCYRNRIRGAIRVADTVFIGAGCMVLPNVSICSEVTVGAGSVVHRPIIEPGLYVSSQLVQKG</sequence>
<dbReference type="InterPro" id="IPR001451">
    <property type="entry name" value="Hexapep"/>
</dbReference>
<dbReference type="Pfam" id="PF00132">
    <property type="entry name" value="Hexapep"/>
    <property type="match status" value="1"/>
</dbReference>
<reference evidence="1 2" key="1">
    <citation type="submission" date="2019-03" db="EMBL/GenBank/DDBJ databases">
        <title>Genomic Encyclopedia of Type Strains, Phase IV (KMG-IV): sequencing the most valuable type-strain genomes for metagenomic binning, comparative biology and taxonomic classification.</title>
        <authorList>
            <person name="Goeker M."/>
        </authorList>
    </citation>
    <scope>NUCLEOTIDE SEQUENCE [LARGE SCALE GENOMIC DNA]</scope>
    <source>
        <strain evidence="1 2">DSM 25059</strain>
    </source>
</reference>
<name>A0A4R6FEL8_9SPHN</name>
<keyword evidence="2" id="KW-1185">Reference proteome</keyword>
<accession>A0A4R6FEL8</accession>
<evidence type="ECO:0000313" key="2">
    <source>
        <dbReference type="Proteomes" id="UP000295493"/>
    </source>
</evidence>
<dbReference type="GO" id="GO:0016740">
    <property type="term" value="F:transferase activity"/>
    <property type="evidence" value="ECO:0007669"/>
    <property type="project" value="UniProtKB-KW"/>
</dbReference>
<proteinExistence type="predicted"/>
<dbReference type="Proteomes" id="UP000295493">
    <property type="component" value="Unassembled WGS sequence"/>
</dbReference>
<dbReference type="AlphaFoldDB" id="A0A4R6FEL8"/>
<comment type="caution">
    <text evidence="1">The sequence shown here is derived from an EMBL/GenBank/DDBJ whole genome shotgun (WGS) entry which is preliminary data.</text>
</comment>
<organism evidence="1 2">
    <name type="scientific">Stakelama pacifica</name>
    <dbReference type="NCBI Taxonomy" id="517720"/>
    <lineage>
        <taxon>Bacteria</taxon>
        <taxon>Pseudomonadati</taxon>
        <taxon>Pseudomonadota</taxon>
        <taxon>Alphaproteobacteria</taxon>
        <taxon>Sphingomonadales</taxon>
        <taxon>Sphingomonadaceae</taxon>
        <taxon>Stakelama</taxon>
    </lineage>
</organism>
<protein>
    <submittedName>
        <fullName evidence="1">Transferase family hexapeptide repeat protein</fullName>
    </submittedName>
</protein>
<dbReference type="Gene3D" id="2.160.10.10">
    <property type="entry name" value="Hexapeptide repeat proteins"/>
    <property type="match status" value="1"/>
</dbReference>